<dbReference type="GO" id="GO:0003955">
    <property type="term" value="F:NAD(P)H dehydrogenase (quinone) activity"/>
    <property type="evidence" value="ECO:0007669"/>
    <property type="project" value="TreeGrafter"/>
</dbReference>
<organism evidence="7 8">
    <name type="scientific">Salibacterium qingdaonense</name>
    <dbReference type="NCBI Taxonomy" id="266892"/>
    <lineage>
        <taxon>Bacteria</taxon>
        <taxon>Bacillati</taxon>
        <taxon>Bacillota</taxon>
        <taxon>Bacilli</taxon>
        <taxon>Bacillales</taxon>
        <taxon>Bacillaceae</taxon>
    </lineage>
</organism>
<dbReference type="InterPro" id="IPR023753">
    <property type="entry name" value="FAD/NAD-binding_dom"/>
</dbReference>
<dbReference type="SUPFAM" id="SSF51905">
    <property type="entry name" value="FAD/NAD(P)-binding domain"/>
    <property type="match status" value="2"/>
</dbReference>
<evidence type="ECO:0000256" key="3">
    <source>
        <dbReference type="ARBA" id="ARBA00022630"/>
    </source>
</evidence>
<name>A0A1I4LF32_9BACI</name>
<feature type="domain" description="FAD/NAD(P)-binding" evidence="6">
    <location>
        <begin position="4"/>
        <end position="282"/>
    </location>
</feature>
<dbReference type="InterPro" id="IPR051169">
    <property type="entry name" value="NADH-Q_oxidoreductase"/>
</dbReference>
<protein>
    <submittedName>
        <fullName evidence="7">NADH dehydrogenase, FAD-containing subunit</fullName>
    </submittedName>
</protein>
<reference evidence="7 8" key="1">
    <citation type="submission" date="2016-10" db="EMBL/GenBank/DDBJ databases">
        <authorList>
            <person name="de Groot N.N."/>
        </authorList>
    </citation>
    <scope>NUCLEOTIDE SEQUENCE [LARGE SCALE GENOMIC DNA]</scope>
    <source>
        <strain evidence="7 8">CGMCC 1.6134</strain>
    </source>
</reference>
<dbReference type="STRING" id="266892.SAMN04488054_107126"/>
<keyword evidence="5" id="KW-0560">Oxidoreductase</keyword>
<dbReference type="PANTHER" id="PTHR42913">
    <property type="entry name" value="APOPTOSIS-INDUCING FACTOR 1"/>
    <property type="match status" value="1"/>
</dbReference>
<dbReference type="Gene3D" id="3.50.50.100">
    <property type="match status" value="1"/>
</dbReference>
<dbReference type="GO" id="GO:0019646">
    <property type="term" value="P:aerobic electron transport chain"/>
    <property type="evidence" value="ECO:0007669"/>
    <property type="project" value="TreeGrafter"/>
</dbReference>
<sequence>MSNQVLFVGAGYANLSVLKNWRKHAPGDTEWTLISPSRYKYFPEMMGPYMEGRYSLEDIRVDLADFCQRNGGRFLEEKVTAVDQNRKTVLTESGRSVSFDLISVGMGMRQETGSIPGVREHALFINPHEEIPMTTASMQHTEYPVIAGGVAFGVELALSLQAWRQANRKKTPVTLVTSGPVLPEEKKEVRENVRDLLDARGLLVYENMPVERMDGDVIYAGSKVLPYGQMLWLDGAEPPLIFDYADLPVDDKGFLLLSSTLQTVGYPHVFGTGAATVLQQEPDVSKGSMTASQEAQVLEENLNRMLRGKTKLKTFKPPKKEAMILNLGSGTGLYRRGSRAAINKHAWKEKKKLDKHIMKEYSS</sequence>
<dbReference type="Pfam" id="PF07992">
    <property type="entry name" value="Pyr_redox_2"/>
    <property type="match status" value="1"/>
</dbReference>
<dbReference type="RefSeq" id="WP_177195478.1">
    <property type="nucleotide sequence ID" value="NZ_FOTY01000007.1"/>
</dbReference>
<dbReference type="PANTHER" id="PTHR42913:SF9">
    <property type="entry name" value="SLR1591 PROTEIN"/>
    <property type="match status" value="1"/>
</dbReference>
<dbReference type="InterPro" id="IPR036188">
    <property type="entry name" value="FAD/NAD-bd_sf"/>
</dbReference>
<comment type="cofactor">
    <cofactor evidence="1">
        <name>FAD</name>
        <dbReference type="ChEBI" id="CHEBI:57692"/>
    </cofactor>
</comment>
<keyword evidence="3" id="KW-0285">Flavoprotein</keyword>
<evidence type="ECO:0000256" key="4">
    <source>
        <dbReference type="ARBA" id="ARBA00022827"/>
    </source>
</evidence>
<evidence type="ECO:0000259" key="6">
    <source>
        <dbReference type="Pfam" id="PF07992"/>
    </source>
</evidence>
<dbReference type="AlphaFoldDB" id="A0A1I4LF32"/>
<comment type="similarity">
    <text evidence="2">Belongs to the NADH dehydrogenase family.</text>
</comment>
<dbReference type="Proteomes" id="UP000199668">
    <property type="component" value="Unassembled WGS sequence"/>
</dbReference>
<gene>
    <name evidence="7" type="ORF">SAMN04488054_107126</name>
</gene>
<dbReference type="EMBL" id="FOTY01000007">
    <property type="protein sequence ID" value="SFL89456.1"/>
    <property type="molecule type" value="Genomic_DNA"/>
</dbReference>
<evidence type="ECO:0000256" key="1">
    <source>
        <dbReference type="ARBA" id="ARBA00001974"/>
    </source>
</evidence>
<evidence type="ECO:0000256" key="2">
    <source>
        <dbReference type="ARBA" id="ARBA00005272"/>
    </source>
</evidence>
<evidence type="ECO:0000256" key="5">
    <source>
        <dbReference type="ARBA" id="ARBA00023002"/>
    </source>
</evidence>
<proteinExistence type="inferred from homology"/>
<accession>A0A1I4LF32</accession>
<keyword evidence="8" id="KW-1185">Reference proteome</keyword>
<evidence type="ECO:0000313" key="7">
    <source>
        <dbReference type="EMBL" id="SFL89456.1"/>
    </source>
</evidence>
<evidence type="ECO:0000313" key="8">
    <source>
        <dbReference type="Proteomes" id="UP000199668"/>
    </source>
</evidence>
<keyword evidence="4" id="KW-0274">FAD</keyword>